<proteinExistence type="inferred from homology"/>
<dbReference type="Gene3D" id="1.20.190.20">
    <property type="entry name" value="14-3-3 domain"/>
    <property type="match status" value="2"/>
</dbReference>
<reference evidence="3 4" key="1">
    <citation type="journal article" date="2016" name="DNA Res.">
        <title>The draft genome of MD-2 pineapple using hybrid error correction of long reads.</title>
        <authorList>
            <person name="Redwan R.M."/>
            <person name="Saidin A."/>
            <person name="Kumar S.V."/>
        </authorList>
    </citation>
    <scope>NUCLEOTIDE SEQUENCE [LARGE SCALE GENOMIC DNA]</scope>
    <source>
        <strain evidence="4">cv. MD2</strain>
        <tissue evidence="3">Leaf</tissue>
    </source>
</reference>
<dbReference type="Proteomes" id="UP000092600">
    <property type="component" value="Unassembled WGS sequence"/>
</dbReference>
<dbReference type="InterPro" id="IPR000308">
    <property type="entry name" value="14-3-3"/>
</dbReference>
<comment type="caution">
    <text evidence="3">The sequence shown here is derived from an EMBL/GenBank/DDBJ whole genome shotgun (WGS) entry which is preliminary data.</text>
</comment>
<sequence length="211" mass="23809">MKGDYHRYLAEFRRPRAQGRAENTLAAYKAAHFVAPYYAVRLLVISIPCFWAFDEAIAELDSLGEESYKDSTLIMQLLRDNLTSCGLRICRMMGLMISKRQPRPMMSSSSLLFMGVFCCSGSFLNVPACRFINCKNPASVQPSLQALAHPSLVAPWIFMHCVFMQSQKHWDSSWVDGPTDAAITMATRSRCQHRLVAEKCHWDAALTCGML</sequence>
<evidence type="ECO:0000313" key="4">
    <source>
        <dbReference type="Proteomes" id="UP000092600"/>
    </source>
</evidence>
<dbReference type="PANTHER" id="PTHR18860">
    <property type="entry name" value="14-3-3 PROTEIN"/>
    <property type="match status" value="1"/>
</dbReference>
<accession>A0A199VD66</accession>
<evidence type="ECO:0000256" key="1">
    <source>
        <dbReference type="ARBA" id="ARBA00006141"/>
    </source>
</evidence>
<dbReference type="InterPro" id="IPR023410">
    <property type="entry name" value="14-3-3_domain"/>
</dbReference>
<gene>
    <name evidence="3" type="ORF">ACMD2_20106</name>
</gene>
<organism evidence="3 4">
    <name type="scientific">Ananas comosus</name>
    <name type="common">Pineapple</name>
    <name type="synonym">Ananas ananas</name>
    <dbReference type="NCBI Taxonomy" id="4615"/>
    <lineage>
        <taxon>Eukaryota</taxon>
        <taxon>Viridiplantae</taxon>
        <taxon>Streptophyta</taxon>
        <taxon>Embryophyta</taxon>
        <taxon>Tracheophyta</taxon>
        <taxon>Spermatophyta</taxon>
        <taxon>Magnoliopsida</taxon>
        <taxon>Liliopsida</taxon>
        <taxon>Poales</taxon>
        <taxon>Bromeliaceae</taxon>
        <taxon>Bromelioideae</taxon>
        <taxon>Ananas</taxon>
    </lineage>
</organism>
<dbReference type="AlphaFoldDB" id="A0A199VD66"/>
<dbReference type="STRING" id="4615.A0A199VD66"/>
<dbReference type="InterPro" id="IPR036815">
    <property type="entry name" value="14-3-3_dom_sf"/>
</dbReference>
<name>A0A199VD66_ANACO</name>
<feature type="domain" description="14-3-3" evidence="2">
    <location>
        <begin position="52"/>
        <end position="83"/>
    </location>
</feature>
<dbReference type="EMBL" id="LSRQ01002275">
    <property type="protein sequence ID" value="OAY74811.1"/>
    <property type="molecule type" value="Genomic_DNA"/>
</dbReference>
<evidence type="ECO:0000313" key="3">
    <source>
        <dbReference type="EMBL" id="OAY74811.1"/>
    </source>
</evidence>
<dbReference type="Pfam" id="PF00244">
    <property type="entry name" value="14-3-3"/>
    <property type="match status" value="1"/>
</dbReference>
<dbReference type="SUPFAM" id="SSF48445">
    <property type="entry name" value="14-3-3 protein"/>
    <property type="match status" value="1"/>
</dbReference>
<protein>
    <submittedName>
        <fullName evidence="3">14-3-3 protein 6</fullName>
    </submittedName>
</protein>
<comment type="similarity">
    <text evidence="1">Belongs to the 14-3-3 family.</text>
</comment>
<evidence type="ECO:0000259" key="2">
    <source>
        <dbReference type="Pfam" id="PF00244"/>
    </source>
</evidence>